<protein>
    <submittedName>
        <fullName evidence="2">Uncharacterized protein</fullName>
    </submittedName>
</protein>
<feature type="compositionally biased region" description="Polar residues" evidence="1">
    <location>
        <begin position="26"/>
        <end position="35"/>
    </location>
</feature>
<evidence type="ECO:0000256" key="1">
    <source>
        <dbReference type="SAM" id="MobiDB-lite"/>
    </source>
</evidence>
<feature type="region of interest" description="Disordered" evidence="1">
    <location>
        <begin position="25"/>
        <end position="48"/>
    </location>
</feature>
<reference evidence="2 3" key="1">
    <citation type="submission" date="2024-01" db="EMBL/GenBank/DDBJ databases">
        <title>A draft genome for the cacao thread blight pathogen Marasmiellus scandens.</title>
        <authorList>
            <person name="Baruah I.K."/>
            <person name="Leung J."/>
            <person name="Bukari Y."/>
            <person name="Amoako-Attah I."/>
            <person name="Meinhardt L.W."/>
            <person name="Bailey B.A."/>
            <person name="Cohen S.P."/>
        </authorList>
    </citation>
    <scope>NUCLEOTIDE SEQUENCE [LARGE SCALE GENOMIC DNA]</scope>
    <source>
        <strain evidence="2 3">GH-19</strain>
    </source>
</reference>
<evidence type="ECO:0000313" key="2">
    <source>
        <dbReference type="EMBL" id="KAK7436281.1"/>
    </source>
</evidence>
<gene>
    <name evidence="2" type="ORF">VKT23_019245</name>
</gene>
<proteinExistence type="predicted"/>
<sequence>MARPRVCHASRWPTFLHVVGDYGSGYPSSSESQAGVKSEAEAEADSSLDQPEVVCRFFVVKYKGGCDFYSSHSEALDVFIKLSARKLAPKMRVTEDRSLVEEFMAEKF</sequence>
<accession>A0ABR1IM04</accession>
<dbReference type="EMBL" id="JBANRG010000096">
    <property type="protein sequence ID" value="KAK7436281.1"/>
    <property type="molecule type" value="Genomic_DNA"/>
</dbReference>
<name>A0ABR1IM04_9AGAR</name>
<organism evidence="2 3">
    <name type="scientific">Marasmiellus scandens</name>
    <dbReference type="NCBI Taxonomy" id="2682957"/>
    <lineage>
        <taxon>Eukaryota</taxon>
        <taxon>Fungi</taxon>
        <taxon>Dikarya</taxon>
        <taxon>Basidiomycota</taxon>
        <taxon>Agaricomycotina</taxon>
        <taxon>Agaricomycetes</taxon>
        <taxon>Agaricomycetidae</taxon>
        <taxon>Agaricales</taxon>
        <taxon>Marasmiineae</taxon>
        <taxon>Omphalotaceae</taxon>
        <taxon>Marasmiellus</taxon>
    </lineage>
</organism>
<dbReference type="Proteomes" id="UP001498398">
    <property type="component" value="Unassembled WGS sequence"/>
</dbReference>
<keyword evidence="3" id="KW-1185">Reference proteome</keyword>
<comment type="caution">
    <text evidence="2">The sequence shown here is derived from an EMBL/GenBank/DDBJ whole genome shotgun (WGS) entry which is preliminary data.</text>
</comment>
<evidence type="ECO:0000313" key="3">
    <source>
        <dbReference type="Proteomes" id="UP001498398"/>
    </source>
</evidence>